<evidence type="ECO:0000313" key="3">
    <source>
        <dbReference type="EMBL" id="MEK9502409.1"/>
    </source>
</evidence>
<name>A0ABU9ECE1_9BACT</name>
<evidence type="ECO:0000313" key="4">
    <source>
        <dbReference type="Proteomes" id="UP001484239"/>
    </source>
</evidence>
<dbReference type="PANTHER" id="PTHR19328">
    <property type="entry name" value="HEDGEHOG-INTERACTING PROTEIN"/>
    <property type="match status" value="1"/>
</dbReference>
<gene>
    <name evidence="3" type="ORF">WI372_15555</name>
</gene>
<dbReference type="SUPFAM" id="SSF50952">
    <property type="entry name" value="Soluble quinoprotein glucose dehydrogenase"/>
    <property type="match status" value="1"/>
</dbReference>
<keyword evidence="4" id="KW-1185">Reference proteome</keyword>
<dbReference type="Pfam" id="PF07995">
    <property type="entry name" value="GSDH"/>
    <property type="match status" value="1"/>
</dbReference>
<reference evidence="3 4" key="1">
    <citation type="submission" date="2024-02" db="EMBL/GenBank/DDBJ databases">
        <title>A novel Gemmatimonadota bacterium.</title>
        <authorList>
            <person name="Du Z.-J."/>
            <person name="Ye Y.-Q."/>
        </authorList>
    </citation>
    <scope>NUCLEOTIDE SEQUENCE [LARGE SCALE GENOMIC DNA]</scope>
    <source>
        <strain evidence="3 4">DH-20</strain>
    </source>
</reference>
<proteinExistence type="predicted"/>
<feature type="compositionally biased region" description="Polar residues" evidence="1">
    <location>
        <begin position="426"/>
        <end position="436"/>
    </location>
</feature>
<dbReference type="InterPro" id="IPR012938">
    <property type="entry name" value="Glc/Sorbosone_DH"/>
</dbReference>
<evidence type="ECO:0000259" key="2">
    <source>
        <dbReference type="Pfam" id="PF07995"/>
    </source>
</evidence>
<evidence type="ECO:0000256" key="1">
    <source>
        <dbReference type="SAM" id="MobiDB-lite"/>
    </source>
</evidence>
<dbReference type="RefSeq" id="WP_405287401.1">
    <property type="nucleotide sequence ID" value="NZ_JBBHLI010000011.1"/>
</dbReference>
<dbReference type="EMBL" id="JBBHLI010000011">
    <property type="protein sequence ID" value="MEK9502409.1"/>
    <property type="molecule type" value="Genomic_DNA"/>
</dbReference>
<comment type="caution">
    <text evidence="3">The sequence shown here is derived from an EMBL/GenBank/DDBJ whole genome shotgun (WGS) entry which is preliminary data.</text>
</comment>
<protein>
    <submittedName>
        <fullName evidence="3">PQQ-dependent sugar dehydrogenase</fullName>
    </submittedName>
</protein>
<organism evidence="3 4">
    <name type="scientific">Gaopeijia maritima</name>
    <dbReference type="NCBI Taxonomy" id="3119007"/>
    <lineage>
        <taxon>Bacteria</taxon>
        <taxon>Pseudomonadati</taxon>
        <taxon>Gemmatimonadota</taxon>
        <taxon>Longimicrobiia</taxon>
        <taxon>Gaopeijiales</taxon>
        <taxon>Gaopeijiaceae</taxon>
        <taxon>Gaopeijia</taxon>
    </lineage>
</organism>
<dbReference type="PANTHER" id="PTHR19328:SF13">
    <property type="entry name" value="HIPL1 PROTEIN"/>
    <property type="match status" value="1"/>
</dbReference>
<feature type="domain" description="Glucose/Sorbosone dehydrogenase" evidence="2">
    <location>
        <begin position="54"/>
        <end position="397"/>
    </location>
</feature>
<dbReference type="InterPro" id="IPR011041">
    <property type="entry name" value="Quinoprot_gluc/sorb_DH_b-prop"/>
</dbReference>
<feature type="region of interest" description="Disordered" evidence="1">
    <location>
        <begin position="414"/>
        <end position="436"/>
    </location>
</feature>
<dbReference type="Gene3D" id="2.120.10.30">
    <property type="entry name" value="TolB, C-terminal domain"/>
    <property type="match status" value="1"/>
</dbReference>
<dbReference type="InterPro" id="IPR011042">
    <property type="entry name" value="6-blade_b-propeller_TolB-like"/>
</dbReference>
<sequence length="436" mass="45467">MAWGLAAALAAGCGRTPDIPSAESRGLVTTDPITPACDTPALPAFAIDTLARGLEVPWDVAFLPGGGALLTERPGRIRRIDAEGRLDPEPWAVVDGLASEEVGLMGIDTRVADDGGHQVYVAAAFDHAGGSAAVRAAKGLVRRVARLLHPAWGHPRSLQVLRYEVDPASGAAGPPRPLARIVPQGSLHGGGALAFGPDGHLYLTNGDGADPAPTLRDDAWGGRLLRFTPEGAAAPLQASDRVPAVVRGLRNSQAFSFSPDGGRIAMLDHGPTGMVNDGGRVGNDEFNLVRPGDDLGWPIVAGAFEGGDLVSPAVEWTRAIAPAGMAVSWQEASPWGRAAFVSGLLDGRVRAVRLSDGSPARVVCEEPVLDRGFGRLRMVALAPDGSLWVGTSNRDGRGSPRADDDLLLRLRPLQDEGAQSEAYAGTEQSRSPRSVP</sequence>
<accession>A0ABU9ECE1</accession>
<dbReference type="Proteomes" id="UP001484239">
    <property type="component" value="Unassembled WGS sequence"/>
</dbReference>